<feature type="region of interest" description="Disordered" evidence="5">
    <location>
        <begin position="1"/>
        <end position="36"/>
    </location>
</feature>
<dbReference type="GO" id="GO:0003677">
    <property type="term" value="F:DNA binding"/>
    <property type="evidence" value="ECO:0007669"/>
    <property type="project" value="UniProtKB-KW"/>
</dbReference>
<dbReference type="Pfam" id="PF00196">
    <property type="entry name" value="GerE"/>
    <property type="match status" value="1"/>
</dbReference>
<evidence type="ECO:0000259" key="7">
    <source>
        <dbReference type="PROSITE" id="PS50110"/>
    </source>
</evidence>
<dbReference type="PROSITE" id="PS50110">
    <property type="entry name" value="RESPONSE_REGULATORY"/>
    <property type="match status" value="1"/>
</dbReference>
<evidence type="ECO:0000313" key="9">
    <source>
        <dbReference type="Proteomes" id="UP000649739"/>
    </source>
</evidence>
<dbReference type="SMART" id="SM00421">
    <property type="entry name" value="HTH_LUXR"/>
    <property type="match status" value="1"/>
</dbReference>
<dbReference type="InterPro" id="IPR011006">
    <property type="entry name" value="CheY-like_superfamily"/>
</dbReference>
<dbReference type="Proteomes" id="UP000649739">
    <property type="component" value="Unassembled WGS sequence"/>
</dbReference>
<keyword evidence="2" id="KW-0238">DNA-binding</keyword>
<name>A0A8J3FBH8_9ACTN</name>
<dbReference type="GO" id="GO:0006355">
    <property type="term" value="P:regulation of DNA-templated transcription"/>
    <property type="evidence" value="ECO:0007669"/>
    <property type="project" value="InterPro"/>
</dbReference>
<dbReference type="InterPro" id="IPR000792">
    <property type="entry name" value="Tscrpt_reg_LuxR_C"/>
</dbReference>
<dbReference type="PANTHER" id="PTHR44688">
    <property type="entry name" value="DNA-BINDING TRANSCRIPTIONAL ACTIVATOR DEVR_DOSR"/>
    <property type="match status" value="1"/>
</dbReference>
<evidence type="ECO:0000256" key="2">
    <source>
        <dbReference type="ARBA" id="ARBA00023125"/>
    </source>
</evidence>
<dbReference type="AlphaFoldDB" id="A0A8J3FBH8"/>
<evidence type="ECO:0000256" key="5">
    <source>
        <dbReference type="SAM" id="MobiDB-lite"/>
    </source>
</evidence>
<comment type="caution">
    <text evidence="4">Lacks conserved residue(s) required for the propagation of feature annotation.</text>
</comment>
<dbReference type="CDD" id="cd06170">
    <property type="entry name" value="LuxR_C_like"/>
    <property type="match status" value="1"/>
</dbReference>
<evidence type="ECO:0000313" key="8">
    <source>
        <dbReference type="EMBL" id="GGK01716.1"/>
    </source>
</evidence>
<dbReference type="PRINTS" id="PR00038">
    <property type="entry name" value="HTHLUXR"/>
</dbReference>
<dbReference type="SUPFAM" id="SSF52172">
    <property type="entry name" value="CheY-like"/>
    <property type="match status" value="1"/>
</dbReference>
<keyword evidence="9" id="KW-1185">Reference proteome</keyword>
<keyword evidence="1" id="KW-0805">Transcription regulation</keyword>
<evidence type="ECO:0000256" key="3">
    <source>
        <dbReference type="ARBA" id="ARBA00023163"/>
    </source>
</evidence>
<dbReference type="SUPFAM" id="SSF46894">
    <property type="entry name" value="C-terminal effector domain of the bipartite response regulators"/>
    <property type="match status" value="1"/>
</dbReference>
<accession>A0A8J3FBH8</accession>
<evidence type="ECO:0000256" key="1">
    <source>
        <dbReference type="ARBA" id="ARBA00023015"/>
    </source>
</evidence>
<feature type="domain" description="HTH luxR-type" evidence="6">
    <location>
        <begin position="182"/>
        <end position="247"/>
    </location>
</feature>
<dbReference type="PROSITE" id="PS50043">
    <property type="entry name" value="HTH_LUXR_2"/>
    <property type="match status" value="1"/>
</dbReference>
<dbReference type="EMBL" id="BMQB01000007">
    <property type="protein sequence ID" value="GGK01716.1"/>
    <property type="molecule type" value="Genomic_DNA"/>
</dbReference>
<reference evidence="8" key="1">
    <citation type="journal article" date="2014" name="Int. J. Syst. Evol. Microbiol.">
        <title>Complete genome sequence of Corynebacterium casei LMG S-19264T (=DSM 44701T), isolated from a smear-ripened cheese.</title>
        <authorList>
            <consortium name="US DOE Joint Genome Institute (JGI-PGF)"/>
            <person name="Walter F."/>
            <person name="Albersmeier A."/>
            <person name="Kalinowski J."/>
            <person name="Ruckert C."/>
        </authorList>
    </citation>
    <scope>NUCLEOTIDE SEQUENCE</scope>
    <source>
        <strain evidence="8">JCM 3090</strain>
    </source>
</reference>
<organism evidence="8 9">
    <name type="scientific">Pilimelia anulata</name>
    <dbReference type="NCBI Taxonomy" id="53371"/>
    <lineage>
        <taxon>Bacteria</taxon>
        <taxon>Bacillati</taxon>
        <taxon>Actinomycetota</taxon>
        <taxon>Actinomycetes</taxon>
        <taxon>Micromonosporales</taxon>
        <taxon>Micromonosporaceae</taxon>
        <taxon>Pilimelia</taxon>
    </lineage>
</organism>
<protein>
    <submittedName>
        <fullName evidence="8">Putative nitrate/nitrite response transcriptional regulatory protein NarL (LuxR family)</fullName>
    </submittedName>
</protein>
<evidence type="ECO:0000256" key="4">
    <source>
        <dbReference type="PROSITE-ProRule" id="PRU00169"/>
    </source>
</evidence>
<dbReference type="PANTHER" id="PTHR44688:SF16">
    <property type="entry name" value="DNA-BINDING TRANSCRIPTIONAL ACTIVATOR DEVR_DOSR"/>
    <property type="match status" value="1"/>
</dbReference>
<dbReference type="Gene3D" id="3.40.50.2300">
    <property type="match status" value="1"/>
</dbReference>
<dbReference type="InterPro" id="IPR016032">
    <property type="entry name" value="Sig_transdc_resp-reg_C-effctor"/>
</dbReference>
<feature type="domain" description="Response regulatory" evidence="7">
    <location>
        <begin position="48"/>
        <end position="164"/>
    </location>
</feature>
<dbReference type="GO" id="GO:0000160">
    <property type="term" value="P:phosphorelay signal transduction system"/>
    <property type="evidence" value="ECO:0007669"/>
    <property type="project" value="InterPro"/>
</dbReference>
<proteinExistence type="predicted"/>
<sequence>MASATPGADNRTAPEVLSGHTRTGRERAEGQGMPAPILPQRDAAAHVRLVALDRHEVARLGLAYLAQRSAGIALVGQAAAAAEGFPLVDRLRPTVIAVGVELADGPGFPAAEELRRRYPAPGIVLITHEPNEELLARAADAGLSALVSRSAPLPTLAAVIRQASLEPDRFRAPGAALLPRARRSAVPALSTREQQVLARLPDGETLESIAEALEVSRRTVKTYVARIYTKLQVQNRAQAVIVAARHGLLPAVPPQQ</sequence>
<evidence type="ECO:0000259" key="6">
    <source>
        <dbReference type="PROSITE" id="PS50043"/>
    </source>
</evidence>
<dbReference type="InterPro" id="IPR001789">
    <property type="entry name" value="Sig_transdc_resp-reg_receiver"/>
</dbReference>
<keyword evidence="3" id="KW-0804">Transcription</keyword>
<reference evidence="8" key="2">
    <citation type="submission" date="2020-09" db="EMBL/GenBank/DDBJ databases">
        <authorList>
            <person name="Sun Q."/>
            <person name="Ohkuma M."/>
        </authorList>
    </citation>
    <scope>NUCLEOTIDE SEQUENCE</scope>
    <source>
        <strain evidence="8">JCM 3090</strain>
    </source>
</reference>
<comment type="caution">
    <text evidence="8">The sequence shown here is derived from an EMBL/GenBank/DDBJ whole genome shotgun (WGS) entry which is preliminary data.</text>
</comment>
<gene>
    <name evidence="8" type="ORF">GCM10010123_34500</name>
</gene>